<dbReference type="EC" id="3.4.16.4" evidence="2"/>
<feature type="domain" description="D-alanyl-D-alanine carboxypeptidase-like core" evidence="1">
    <location>
        <begin position="128"/>
        <end position="250"/>
    </location>
</feature>
<dbReference type="Gene3D" id="3.30.1380.10">
    <property type="match status" value="1"/>
</dbReference>
<evidence type="ECO:0000313" key="2">
    <source>
        <dbReference type="EMBL" id="MBB5226059.1"/>
    </source>
</evidence>
<dbReference type="CDD" id="cd14852">
    <property type="entry name" value="LD-carboxypeptidase"/>
    <property type="match status" value="1"/>
</dbReference>
<dbReference type="Pfam" id="PF02557">
    <property type="entry name" value="VanY"/>
    <property type="match status" value="1"/>
</dbReference>
<dbReference type="EMBL" id="JACHFQ010000004">
    <property type="protein sequence ID" value="MBB5226059.1"/>
    <property type="molecule type" value="Genomic_DNA"/>
</dbReference>
<dbReference type="PANTHER" id="PTHR34385">
    <property type="entry name" value="D-ALANYL-D-ALANINE CARBOXYPEPTIDASE"/>
    <property type="match status" value="1"/>
</dbReference>
<keyword evidence="2" id="KW-0378">Hydrolase</keyword>
<keyword evidence="2" id="KW-0121">Carboxypeptidase</keyword>
<organism evidence="2 3">
    <name type="scientific">Treponema ruminis</name>
    <dbReference type="NCBI Taxonomy" id="744515"/>
    <lineage>
        <taxon>Bacteria</taxon>
        <taxon>Pseudomonadati</taxon>
        <taxon>Spirochaetota</taxon>
        <taxon>Spirochaetia</taxon>
        <taxon>Spirochaetales</taxon>
        <taxon>Treponemataceae</taxon>
        <taxon>Treponema</taxon>
    </lineage>
</organism>
<dbReference type="GO" id="GO:0006508">
    <property type="term" value="P:proteolysis"/>
    <property type="evidence" value="ECO:0007669"/>
    <property type="project" value="InterPro"/>
</dbReference>
<dbReference type="PROSITE" id="PS51257">
    <property type="entry name" value="PROKAR_LIPOPROTEIN"/>
    <property type="match status" value="1"/>
</dbReference>
<sequence>MKKIIFALFCLFVLSSCKEKVAFAETSSNQKKAGETVQSANPEVEKLRRVFAKMTERCKTAIPNGDPEEFLADLHKVLAEEKSAHRNDDLDLLYLIDKKHNIGSDYVPRDLKPVKNNDFWNASRNDLSLRPESYAALEELSRAALRDGIKLMVSSTYRSYKYQEGLFNRYVKQDGLAEAERYSARPGTSQHQLGTAVDFGSITEDWGDTKMGKWVYNHASDYGWSLSFPRDYEDVTGYMWECWHFRYIGKEACRFQKKWFSDVQQFMLEFVAAWKQID</sequence>
<dbReference type="SUPFAM" id="SSF55166">
    <property type="entry name" value="Hedgehog/DD-peptidase"/>
    <property type="match status" value="1"/>
</dbReference>
<dbReference type="PANTHER" id="PTHR34385:SF1">
    <property type="entry name" value="PEPTIDOGLYCAN L-ALANYL-D-GLUTAMATE ENDOPEPTIDASE CWLK"/>
    <property type="match status" value="1"/>
</dbReference>
<dbReference type="InterPro" id="IPR052179">
    <property type="entry name" value="DD-CPase-like"/>
</dbReference>
<keyword evidence="3" id="KW-1185">Reference proteome</keyword>
<dbReference type="Proteomes" id="UP000518887">
    <property type="component" value="Unassembled WGS sequence"/>
</dbReference>
<protein>
    <submittedName>
        <fullName evidence="2">D-alanyl-D-alanine carboxypeptidase</fullName>
        <ecNumber evidence="2">3.4.16.4</ecNumber>
    </submittedName>
</protein>
<proteinExistence type="predicted"/>
<accession>A0A7W8G8Y5</accession>
<gene>
    <name evidence="2" type="ORF">HNP76_001427</name>
</gene>
<dbReference type="InterPro" id="IPR009045">
    <property type="entry name" value="Zn_M74/Hedgehog-like"/>
</dbReference>
<dbReference type="AlphaFoldDB" id="A0A7W8G8Y5"/>
<evidence type="ECO:0000259" key="1">
    <source>
        <dbReference type="Pfam" id="PF02557"/>
    </source>
</evidence>
<name>A0A7W8G8Y5_9SPIR</name>
<dbReference type="RefSeq" id="WP_184658974.1">
    <property type="nucleotide sequence ID" value="NZ_CP031518.1"/>
</dbReference>
<keyword evidence="2" id="KW-0645">Protease</keyword>
<dbReference type="InterPro" id="IPR058193">
    <property type="entry name" value="VanY/YodJ_core_dom"/>
</dbReference>
<reference evidence="2 3" key="1">
    <citation type="submission" date="2020-08" db="EMBL/GenBank/DDBJ databases">
        <title>Genomic Encyclopedia of Type Strains, Phase IV (KMG-IV): sequencing the most valuable type-strain genomes for metagenomic binning, comparative biology and taxonomic classification.</title>
        <authorList>
            <person name="Goeker M."/>
        </authorList>
    </citation>
    <scope>NUCLEOTIDE SEQUENCE [LARGE SCALE GENOMIC DNA]</scope>
    <source>
        <strain evidence="2 3">DSM 103462</strain>
    </source>
</reference>
<evidence type="ECO:0000313" key="3">
    <source>
        <dbReference type="Proteomes" id="UP000518887"/>
    </source>
</evidence>
<dbReference type="InterPro" id="IPR003709">
    <property type="entry name" value="VanY-like_core_dom"/>
</dbReference>
<dbReference type="GO" id="GO:0009002">
    <property type="term" value="F:serine-type D-Ala-D-Ala carboxypeptidase activity"/>
    <property type="evidence" value="ECO:0007669"/>
    <property type="project" value="UniProtKB-EC"/>
</dbReference>
<comment type="caution">
    <text evidence="2">The sequence shown here is derived from an EMBL/GenBank/DDBJ whole genome shotgun (WGS) entry which is preliminary data.</text>
</comment>